<evidence type="ECO:0000256" key="3">
    <source>
        <dbReference type="ARBA" id="ARBA00022670"/>
    </source>
</evidence>
<dbReference type="Pfam" id="PF00557">
    <property type="entry name" value="Peptidase_M24"/>
    <property type="match status" value="1"/>
</dbReference>
<keyword evidence="2 6" id="KW-0031">Aminopeptidase</keyword>
<keyword evidence="4 6" id="KW-0479">Metal-binding</keyword>
<dbReference type="Gene3D" id="3.90.230.10">
    <property type="entry name" value="Creatinase/methionine aminopeptidase superfamily"/>
    <property type="match status" value="1"/>
</dbReference>
<feature type="binding site" evidence="6">
    <location>
        <position position="180"/>
    </location>
    <ligand>
        <name>substrate</name>
    </ligand>
</feature>
<dbReference type="PANTHER" id="PTHR43330">
    <property type="entry name" value="METHIONINE AMINOPEPTIDASE"/>
    <property type="match status" value="1"/>
</dbReference>
<dbReference type="SUPFAM" id="SSF55920">
    <property type="entry name" value="Creatinase/aminopeptidase"/>
    <property type="match status" value="1"/>
</dbReference>
<feature type="binding site" evidence="6">
    <location>
        <position position="99"/>
    </location>
    <ligand>
        <name>a divalent metal cation</name>
        <dbReference type="ChEBI" id="CHEBI:60240"/>
        <label>1</label>
    </ligand>
</feature>
<evidence type="ECO:0000259" key="8">
    <source>
        <dbReference type="Pfam" id="PF00557"/>
    </source>
</evidence>
<feature type="domain" description="Peptidase M24" evidence="8">
    <location>
        <begin position="11"/>
        <end position="244"/>
    </location>
</feature>
<dbReference type="EMBL" id="JACLYZ010000008">
    <property type="protein sequence ID" value="MBM6734652.1"/>
    <property type="molecule type" value="Genomic_DNA"/>
</dbReference>
<evidence type="ECO:0000256" key="4">
    <source>
        <dbReference type="ARBA" id="ARBA00022723"/>
    </source>
</evidence>
<evidence type="ECO:0000313" key="9">
    <source>
        <dbReference type="EMBL" id="MBM6734652.1"/>
    </source>
</evidence>
<feature type="binding site" evidence="6">
    <location>
        <position position="237"/>
    </location>
    <ligand>
        <name>a divalent metal cation</name>
        <dbReference type="ChEBI" id="CHEBI:60240"/>
        <label>1</label>
    </ligand>
</feature>
<comment type="caution">
    <text evidence="9">The sequence shown here is derived from an EMBL/GenBank/DDBJ whole genome shotgun (WGS) entry which is preliminary data.</text>
</comment>
<evidence type="ECO:0000256" key="2">
    <source>
        <dbReference type="ARBA" id="ARBA00022438"/>
    </source>
</evidence>
<dbReference type="Proteomes" id="UP000766986">
    <property type="component" value="Unassembled WGS sequence"/>
</dbReference>
<dbReference type="InterPro" id="IPR000994">
    <property type="entry name" value="Pept_M24"/>
</dbReference>
<accession>A0ABS2DZ62</accession>
<dbReference type="InterPro" id="IPR002467">
    <property type="entry name" value="Pept_M24A_MAP1"/>
</dbReference>
<dbReference type="GO" id="GO:0004239">
    <property type="term" value="F:initiator methionyl aminopeptidase activity"/>
    <property type="evidence" value="ECO:0007669"/>
    <property type="project" value="UniProtKB-EC"/>
</dbReference>
<comment type="catalytic activity">
    <reaction evidence="6 7">
        <text>Release of N-terminal amino acids, preferentially methionine, from peptides and arylamides.</text>
        <dbReference type="EC" id="3.4.11.18"/>
    </reaction>
</comment>
<feature type="binding site" evidence="6">
    <location>
        <position position="206"/>
    </location>
    <ligand>
        <name>a divalent metal cation</name>
        <dbReference type="ChEBI" id="CHEBI:60240"/>
        <label>2</label>
        <note>catalytic</note>
    </ligand>
</feature>
<dbReference type="PROSITE" id="PS00680">
    <property type="entry name" value="MAP_1"/>
    <property type="match status" value="1"/>
</dbReference>
<evidence type="ECO:0000313" key="10">
    <source>
        <dbReference type="Proteomes" id="UP000766986"/>
    </source>
</evidence>
<feature type="binding site" evidence="6">
    <location>
        <position position="110"/>
    </location>
    <ligand>
        <name>a divalent metal cation</name>
        <dbReference type="ChEBI" id="CHEBI:60240"/>
        <label>2</label>
        <note>catalytic</note>
    </ligand>
</feature>
<organism evidence="9 10">
    <name type="scientific">Mediterranea massiliensis</name>
    <dbReference type="NCBI Taxonomy" id="1841865"/>
    <lineage>
        <taxon>Bacteria</taxon>
        <taxon>Pseudomonadati</taxon>
        <taxon>Bacteroidota</taxon>
        <taxon>Bacteroidia</taxon>
        <taxon>Bacteroidales</taxon>
        <taxon>Bacteroidaceae</taxon>
        <taxon>Mediterranea</taxon>
    </lineage>
</organism>
<feature type="binding site" evidence="6">
    <location>
        <position position="82"/>
    </location>
    <ligand>
        <name>substrate</name>
    </ligand>
</feature>
<protein>
    <recommendedName>
        <fullName evidence="6 7">Methionine aminopeptidase</fullName>
        <shortName evidence="6">MAP</shortName>
        <shortName evidence="6">MetAP</shortName>
        <ecNumber evidence="6 7">3.4.11.18</ecNumber>
    </recommendedName>
    <alternativeName>
        <fullName evidence="6">Peptidase M</fullName>
    </alternativeName>
</protein>
<evidence type="ECO:0000256" key="1">
    <source>
        <dbReference type="ARBA" id="ARBA00002521"/>
    </source>
</evidence>
<evidence type="ECO:0000256" key="7">
    <source>
        <dbReference type="RuleBase" id="RU003653"/>
    </source>
</evidence>
<comment type="subunit">
    <text evidence="6">Monomer.</text>
</comment>
<dbReference type="PANTHER" id="PTHR43330:SF27">
    <property type="entry name" value="METHIONINE AMINOPEPTIDASE"/>
    <property type="match status" value="1"/>
</dbReference>
<reference evidence="9 10" key="1">
    <citation type="journal article" date="2021" name="Sci. Rep.">
        <title>The distribution of antibiotic resistance genes in chicken gut microbiota commensals.</title>
        <authorList>
            <person name="Juricova H."/>
            <person name="Matiasovicova J."/>
            <person name="Kubasova T."/>
            <person name="Cejkova D."/>
            <person name="Rychlik I."/>
        </authorList>
    </citation>
    <scope>NUCLEOTIDE SEQUENCE [LARGE SCALE GENOMIC DNA]</scope>
    <source>
        <strain evidence="9 10">An772</strain>
    </source>
</reference>
<evidence type="ECO:0000256" key="6">
    <source>
        <dbReference type="HAMAP-Rule" id="MF_01974"/>
    </source>
</evidence>
<feature type="binding site" evidence="6">
    <location>
        <position position="173"/>
    </location>
    <ligand>
        <name>a divalent metal cation</name>
        <dbReference type="ChEBI" id="CHEBI:60240"/>
        <label>2</label>
        <note>catalytic</note>
    </ligand>
</feature>
<dbReference type="HAMAP" id="MF_01974">
    <property type="entry name" value="MetAP_1"/>
    <property type="match status" value="1"/>
</dbReference>
<comment type="function">
    <text evidence="1 6">Removes the N-terminal methionine from nascent proteins. The N-terminal methionine is often cleaved when the second residue in the primary sequence is small and uncharged (Met-Ala-, Cys, Gly, Pro, Ser, Thr, or Val). Requires deformylation of the N(alpha)-formylated initiator methionine before it can be hydrolyzed.</text>
</comment>
<sequence length="265" mass="29171">MIFLKTNDEIELLRASNLLVGRTLAEIAKVIKPGVMTLELDKVAEEFIRDHGAIPTFKGFPNPYGGPFPASICTSVNEQVVHGIPGNVVLKDGDIVSVDCGTYMNGFCGDSAYTFCVGEVSEEIRNLLKVTKEALYIGIENAVPGKRLGDIGYAIQEHCESHSYGVVREFVGHGIGKEMHEDPQVPNYGRRGTGTMLKRGLCIAIEPMITLGDRHVVMEPDHWTVRTRDRKCAAHFEHTIAVREGKADILSSFEFIEEVLGDQAI</sequence>
<keyword evidence="3 6" id="KW-0645">Protease</keyword>
<dbReference type="EC" id="3.4.11.18" evidence="6 7"/>
<comment type="cofactor">
    <cofactor evidence="6">
        <name>Co(2+)</name>
        <dbReference type="ChEBI" id="CHEBI:48828"/>
    </cofactor>
    <cofactor evidence="6">
        <name>Zn(2+)</name>
        <dbReference type="ChEBI" id="CHEBI:29105"/>
    </cofactor>
    <cofactor evidence="6">
        <name>Mn(2+)</name>
        <dbReference type="ChEBI" id="CHEBI:29035"/>
    </cofactor>
    <cofactor evidence="6">
        <name>Fe(2+)</name>
        <dbReference type="ChEBI" id="CHEBI:29033"/>
    </cofactor>
    <text evidence="6">Binds 2 divalent metal cations per subunit. Has a high-affinity and a low affinity metal-binding site. The true nature of the physiological cofactor is under debate. The enzyme is active with cobalt, zinc, manganese or divalent iron ions. Most likely, methionine aminopeptidases function as mononuclear Fe(2+)-metalloproteases under physiological conditions, and the catalytically relevant metal-binding site has been assigned to the histidine-containing high-affinity site.</text>
</comment>
<keyword evidence="10" id="KW-1185">Reference proteome</keyword>
<feature type="binding site" evidence="6">
    <location>
        <position position="110"/>
    </location>
    <ligand>
        <name>a divalent metal cation</name>
        <dbReference type="ChEBI" id="CHEBI:60240"/>
        <label>1</label>
    </ligand>
</feature>
<feature type="binding site" evidence="6">
    <location>
        <position position="237"/>
    </location>
    <ligand>
        <name>a divalent metal cation</name>
        <dbReference type="ChEBI" id="CHEBI:60240"/>
        <label>2</label>
        <note>catalytic</note>
    </ligand>
</feature>
<comment type="similarity">
    <text evidence="6">Belongs to the peptidase M24A family. Methionine aminopeptidase type 1 subfamily.</text>
</comment>
<gene>
    <name evidence="6 9" type="primary">map</name>
    <name evidence="9" type="ORF">H7U35_05395</name>
</gene>
<dbReference type="InterPro" id="IPR036005">
    <property type="entry name" value="Creatinase/aminopeptidase-like"/>
</dbReference>
<dbReference type="InterPro" id="IPR001714">
    <property type="entry name" value="Pept_M24_MAP"/>
</dbReference>
<dbReference type="CDD" id="cd01086">
    <property type="entry name" value="MetAP1"/>
    <property type="match status" value="1"/>
</dbReference>
<proteinExistence type="inferred from homology"/>
<evidence type="ECO:0000256" key="5">
    <source>
        <dbReference type="ARBA" id="ARBA00022801"/>
    </source>
</evidence>
<name>A0ABS2DZ62_9BACT</name>
<keyword evidence="5 6" id="KW-0378">Hydrolase</keyword>
<dbReference type="PRINTS" id="PR00599">
    <property type="entry name" value="MAPEPTIDASE"/>
</dbReference>
<dbReference type="RefSeq" id="WP_205095019.1">
    <property type="nucleotide sequence ID" value="NZ_JACLYZ010000008.1"/>
</dbReference>
<dbReference type="NCBIfam" id="TIGR00500">
    <property type="entry name" value="met_pdase_I"/>
    <property type="match status" value="1"/>
</dbReference>